<feature type="domain" description="Glycosyl hydrolase family 13 catalytic" evidence="5">
    <location>
        <begin position="13"/>
        <end position="450"/>
    </location>
</feature>
<evidence type="ECO:0000256" key="3">
    <source>
        <dbReference type="ARBA" id="ARBA00023295"/>
    </source>
</evidence>
<name>A0AA39R076_9LECA</name>
<dbReference type="Gene3D" id="3.90.400.10">
    <property type="entry name" value="Oligo-1,6-glucosidase, Domain 2"/>
    <property type="match status" value="1"/>
</dbReference>
<organism evidence="6 7">
    <name type="scientific">Cladonia borealis</name>
    <dbReference type="NCBI Taxonomy" id="184061"/>
    <lineage>
        <taxon>Eukaryota</taxon>
        <taxon>Fungi</taxon>
        <taxon>Dikarya</taxon>
        <taxon>Ascomycota</taxon>
        <taxon>Pezizomycotina</taxon>
        <taxon>Lecanoromycetes</taxon>
        <taxon>OSLEUM clade</taxon>
        <taxon>Lecanoromycetidae</taxon>
        <taxon>Lecanorales</taxon>
        <taxon>Lecanorineae</taxon>
        <taxon>Cladoniaceae</taxon>
        <taxon>Cladonia</taxon>
    </lineage>
</organism>
<keyword evidence="3" id="KW-0326">Glycosidase</keyword>
<sequence length="602" mass="69158">MSEEWWKEAVIYQIYPSSFKDTKNTGWGDLKGIISKVDYLKGLGVDIVWISPIYKSPQADMGYDIADYKLIDPCYGTNEDIDVLIAELKKRDMKLMMDLVVNHTSDQHDWFKSSISSPKSPKRDWYIWKPPKGHDASGNPLPPNNWSQILGDANSAWTYDKSSNEYYLSLFTPDQPDLNWENPEVRVAVHDVMRFWLDKGACGYRMDVINLISKDQRFPDADETIVNTASGDAAGDTGGSAKYHPGWKWYVNGPRMHEYLRELKKEVLEPYKAVTVGEMPRVSDIDEIIKTVGQKDGELKMIFIFDVVDLDNVPGQGRMALGDWEVRDLVKPIEKWQTVMIEREGWNSVFIENHDNPRSVSRFCDDSDKWREKGAKLLALMQTTLSGTIFVYQGEEIGMRNMPKDWDVAEYKDIESINYWKKSLKLHGNDKDGLKKAREVLDTKARDHARTPMQWDASHNAGFCSENVKPWMRVMDDFKTVNTDVQTRFSSEDDLSVLQYWKRGLANRKEHADAFVYGDYQTIDDADNGSVFAYLKTGKESGQWLIVLNFSGQPVEWSIPEEVKVKGWKEGTYFKGKPDNPTKGVVALRPWEGLLGMCSDWF</sequence>
<reference evidence="6" key="1">
    <citation type="submission" date="2023-03" db="EMBL/GenBank/DDBJ databases">
        <title>Complete genome of Cladonia borealis.</title>
        <authorList>
            <person name="Park H."/>
        </authorList>
    </citation>
    <scope>NUCLEOTIDE SEQUENCE</scope>
    <source>
        <strain evidence="6">ANT050790</strain>
    </source>
</reference>
<dbReference type="GO" id="GO:0005987">
    <property type="term" value="P:sucrose catabolic process"/>
    <property type="evidence" value="ECO:0007669"/>
    <property type="project" value="TreeGrafter"/>
</dbReference>
<dbReference type="PANTHER" id="PTHR10357:SF232">
    <property type="entry name" value="GLYCOSYL HYDROLASE FAMILY 13 CATALYTIC DOMAIN-CONTAINING PROTEIN"/>
    <property type="match status" value="1"/>
</dbReference>
<dbReference type="GO" id="GO:0004575">
    <property type="term" value="F:sucrose alpha-glucosidase activity"/>
    <property type="evidence" value="ECO:0007669"/>
    <property type="project" value="TreeGrafter"/>
</dbReference>
<comment type="similarity">
    <text evidence="1">Belongs to the glycosyl hydrolase 13 family.</text>
</comment>
<accession>A0AA39R076</accession>
<keyword evidence="4" id="KW-0462">Maltose metabolism</keyword>
<evidence type="ECO:0000256" key="1">
    <source>
        <dbReference type="ARBA" id="ARBA00008061"/>
    </source>
</evidence>
<dbReference type="Pfam" id="PF00128">
    <property type="entry name" value="Alpha-amylase"/>
    <property type="match status" value="1"/>
</dbReference>
<dbReference type="InterPro" id="IPR013780">
    <property type="entry name" value="Glyco_hydro_b"/>
</dbReference>
<dbReference type="GO" id="GO:0004556">
    <property type="term" value="F:alpha-amylase activity"/>
    <property type="evidence" value="ECO:0007669"/>
    <property type="project" value="TreeGrafter"/>
</dbReference>
<evidence type="ECO:0000313" key="6">
    <source>
        <dbReference type="EMBL" id="KAK0512448.1"/>
    </source>
</evidence>
<dbReference type="GO" id="GO:0033934">
    <property type="term" value="F:glucan 1,4-alpha-maltotriohydrolase activity"/>
    <property type="evidence" value="ECO:0007669"/>
    <property type="project" value="TreeGrafter"/>
</dbReference>
<dbReference type="InterPro" id="IPR045857">
    <property type="entry name" value="O16G_dom_2"/>
</dbReference>
<dbReference type="PANTHER" id="PTHR10357">
    <property type="entry name" value="ALPHA-AMYLASE FAMILY MEMBER"/>
    <property type="match status" value="1"/>
</dbReference>
<dbReference type="FunFam" id="3.20.20.80:FF:000064">
    <property type="entry name" value="Oligo-1,6-glucosidase"/>
    <property type="match status" value="2"/>
</dbReference>
<dbReference type="Gene3D" id="2.60.40.1180">
    <property type="entry name" value="Golgi alpha-mannosidase II"/>
    <property type="match status" value="1"/>
</dbReference>
<dbReference type="InterPro" id="IPR006047">
    <property type="entry name" value="GH13_cat_dom"/>
</dbReference>
<comment type="caution">
    <text evidence="6">The sequence shown here is derived from an EMBL/GenBank/DDBJ whole genome shotgun (WGS) entry which is preliminary data.</text>
</comment>
<evidence type="ECO:0000256" key="2">
    <source>
        <dbReference type="ARBA" id="ARBA00022801"/>
    </source>
</evidence>
<dbReference type="SUPFAM" id="SSF51011">
    <property type="entry name" value="Glycosyl hydrolase domain"/>
    <property type="match status" value="1"/>
</dbReference>
<evidence type="ECO:0000313" key="7">
    <source>
        <dbReference type="Proteomes" id="UP001166286"/>
    </source>
</evidence>
<dbReference type="Proteomes" id="UP001166286">
    <property type="component" value="Unassembled WGS sequence"/>
</dbReference>
<proteinExistence type="inferred from homology"/>
<evidence type="ECO:0000256" key="4">
    <source>
        <dbReference type="ARBA" id="ARBA00026248"/>
    </source>
</evidence>
<dbReference type="GO" id="GO:0000025">
    <property type="term" value="P:maltose catabolic process"/>
    <property type="evidence" value="ECO:0007669"/>
    <property type="project" value="TreeGrafter"/>
</dbReference>
<keyword evidence="7" id="KW-1185">Reference proteome</keyword>
<dbReference type="EMBL" id="JAFEKC020000011">
    <property type="protein sequence ID" value="KAK0512448.1"/>
    <property type="molecule type" value="Genomic_DNA"/>
</dbReference>
<protein>
    <recommendedName>
        <fullName evidence="5">Glycosyl hydrolase family 13 catalytic domain-containing protein</fullName>
    </recommendedName>
</protein>
<dbReference type="AlphaFoldDB" id="A0AA39R076"/>
<dbReference type="GO" id="GO:0004574">
    <property type="term" value="F:oligo-1,6-glucosidase activity"/>
    <property type="evidence" value="ECO:0007669"/>
    <property type="project" value="TreeGrafter"/>
</dbReference>
<dbReference type="SUPFAM" id="SSF51445">
    <property type="entry name" value="(Trans)glycosidases"/>
    <property type="match status" value="1"/>
</dbReference>
<dbReference type="SMART" id="SM00642">
    <property type="entry name" value="Aamy"/>
    <property type="match status" value="1"/>
</dbReference>
<keyword evidence="2" id="KW-0378">Hydrolase</keyword>
<evidence type="ECO:0000259" key="5">
    <source>
        <dbReference type="SMART" id="SM00642"/>
    </source>
</evidence>
<dbReference type="CDD" id="cd11333">
    <property type="entry name" value="AmyAc_SI_OligoGlu_DGase"/>
    <property type="match status" value="1"/>
</dbReference>
<dbReference type="Gene3D" id="3.20.20.80">
    <property type="entry name" value="Glycosidases"/>
    <property type="match status" value="1"/>
</dbReference>
<gene>
    <name evidence="6" type="ORF">JMJ35_005576</name>
</gene>
<dbReference type="InterPro" id="IPR017853">
    <property type="entry name" value="GH"/>
</dbReference>